<gene>
    <name evidence="7" type="ORF">EV192_105616</name>
</gene>
<reference evidence="7 8" key="1">
    <citation type="submission" date="2019-03" db="EMBL/GenBank/DDBJ databases">
        <title>Genomic Encyclopedia of Type Strains, Phase IV (KMG-IV): sequencing the most valuable type-strain genomes for metagenomic binning, comparative biology and taxonomic classification.</title>
        <authorList>
            <person name="Goeker M."/>
        </authorList>
    </citation>
    <scope>NUCLEOTIDE SEQUENCE [LARGE SCALE GENOMIC DNA]</scope>
    <source>
        <strain evidence="7 8">DSM 45934</strain>
    </source>
</reference>
<dbReference type="AlphaFoldDB" id="A0A4R2JN34"/>
<dbReference type="Proteomes" id="UP000295680">
    <property type="component" value="Unassembled WGS sequence"/>
</dbReference>
<evidence type="ECO:0000256" key="4">
    <source>
        <dbReference type="SAM" id="Coils"/>
    </source>
</evidence>
<keyword evidence="7" id="KW-0540">Nuclease</keyword>
<dbReference type="InterPro" id="IPR038729">
    <property type="entry name" value="Rad50/SbcC_AAA"/>
</dbReference>
<keyword evidence="8" id="KW-1185">Reference proteome</keyword>
<dbReference type="SUPFAM" id="SSF52540">
    <property type="entry name" value="P-loop containing nucleoside triphosphate hydrolases"/>
    <property type="match status" value="1"/>
</dbReference>
<accession>A0A4R2JN34</accession>
<proteinExistence type="inferred from homology"/>
<dbReference type="InterPro" id="IPR027417">
    <property type="entry name" value="P-loop_NTPase"/>
</dbReference>
<dbReference type="InterPro" id="IPR025662">
    <property type="entry name" value="Sigma_54_int_dom_ATP-bd_1"/>
</dbReference>
<dbReference type="RefSeq" id="WP_132119365.1">
    <property type="nucleotide sequence ID" value="NZ_SLWS01000005.1"/>
</dbReference>
<evidence type="ECO:0000256" key="3">
    <source>
        <dbReference type="ARBA" id="ARBA00013368"/>
    </source>
</evidence>
<dbReference type="PANTHER" id="PTHR32114">
    <property type="entry name" value="ABC TRANSPORTER ABCH.3"/>
    <property type="match status" value="1"/>
</dbReference>
<feature type="domain" description="Rad50/SbcC-type AAA" evidence="6">
    <location>
        <begin position="6"/>
        <end position="184"/>
    </location>
</feature>
<dbReference type="EMBL" id="SLWS01000005">
    <property type="protein sequence ID" value="TCO58546.1"/>
    <property type="molecule type" value="Genomic_DNA"/>
</dbReference>
<evidence type="ECO:0000313" key="8">
    <source>
        <dbReference type="Proteomes" id="UP000295680"/>
    </source>
</evidence>
<dbReference type="GO" id="GO:0016887">
    <property type="term" value="F:ATP hydrolysis activity"/>
    <property type="evidence" value="ECO:0007669"/>
    <property type="project" value="InterPro"/>
</dbReference>
<dbReference type="Gene3D" id="3.40.50.300">
    <property type="entry name" value="P-loop containing nucleotide triphosphate hydrolases"/>
    <property type="match status" value="2"/>
</dbReference>
<feature type="coiled-coil region" evidence="4">
    <location>
        <begin position="324"/>
        <end position="370"/>
    </location>
</feature>
<evidence type="ECO:0000256" key="1">
    <source>
        <dbReference type="ARBA" id="ARBA00006930"/>
    </source>
</evidence>
<dbReference type="Pfam" id="PF13476">
    <property type="entry name" value="AAA_23"/>
    <property type="match status" value="1"/>
</dbReference>
<comment type="subunit">
    <text evidence="2">Heterodimer of SbcC and SbcD.</text>
</comment>
<sequence length="988" mass="107658">MRLHSLEVAAFGPYPGHEAVDFDMLGADGLFLLHGETGAGKTTLLDAIAFALFGRVPGVRNDARRLRCDYADDNTLTEVKLELTVQGHRLLIARSPEYERPKRRGEGTTKQQAKVSLTWVGDPPSGFERDGLLRIEEVARTVERLLGMTAEQFFQVVLLPQGEFARFLRAETTERERLLEKLFGTDRFAKVEEWFRDRRTERGRVLEGRRANAMRLVARVAQAAGEEPPEDQSADDEWLGVIAERLGAAESDAREKAKLAGETAATAEQELNRGRELSVRVGRLRTAQAELAECDDMRPQQQEWIAERASARRAVPVVVANRAAVQVRAELEHAEKALSDATDMAKRAGFHRMEAEESLLREESARLREEAGGLAQLIEEVKHQKKAQTRLTRLINAEWDADVKVDDLEAELMALPQQLKSAHERLALAREAAARLDGLTARRTELANRIALRHKLVDAEVAVTRTEKGLLSAVDAHQQARERSLAFRARRLEGMAAELASRLTAGEPCPVCGSAEHPDRARAVPGAVSEAEESAASTAEQEAQAIRAAAERAHQAAVLDVAGLRERLGTTSAEDETAELSRVDEEAESAAALAAGREPDMARVSELDARTASISGLLSAAKQELVSLRTEREQLGKVVEARAKRLDPARGEYPDVRARREHLVAMADAVTELLHARSECSRLQSRLATQEAGVQAAAMEAGFDGLDFALDAARDELRLADLDRMTSELDNRRAAARAVLAEPELAGVDADAEIDLAGLTAELGSAREVAEAEVAVLREVERRSADVRALAMRLRAEWTALEPMEAEQAELAALTDVVNGRGQNARRMSLRSYVLAARLEEVAVAATARLSRMSQGRYSFVHSDAAGAHGTRGGLGLDVLDDYSGKVRPAKTLSGGESFLASLALALGLADVVAAETGGALLDTLFVDEGFGTLDADTLDEVMDTLDELRAGGRVVGLVSHVEELRQRIPVRLRVRKARAGSRLEIVA</sequence>
<comment type="similarity">
    <text evidence="1">Belongs to the SMC family. SbcC subfamily.</text>
</comment>
<protein>
    <recommendedName>
        <fullName evidence="3">Nuclease SbcCD subunit C</fullName>
    </recommendedName>
</protein>
<comment type="caution">
    <text evidence="7">The sequence shown here is derived from an EMBL/GenBank/DDBJ whole genome shotgun (WGS) entry which is preliminary data.</text>
</comment>
<evidence type="ECO:0000256" key="2">
    <source>
        <dbReference type="ARBA" id="ARBA00011322"/>
    </source>
</evidence>
<keyword evidence="7" id="KW-0269">Exonuclease</keyword>
<dbReference type="GO" id="GO:0004527">
    <property type="term" value="F:exonuclease activity"/>
    <property type="evidence" value="ECO:0007669"/>
    <property type="project" value="UniProtKB-KW"/>
</dbReference>
<dbReference type="PROSITE" id="PS00675">
    <property type="entry name" value="SIGMA54_INTERACT_1"/>
    <property type="match status" value="1"/>
</dbReference>
<dbReference type="GO" id="GO:0006302">
    <property type="term" value="P:double-strand break repair"/>
    <property type="evidence" value="ECO:0007669"/>
    <property type="project" value="InterPro"/>
</dbReference>
<dbReference type="Pfam" id="PF13558">
    <property type="entry name" value="SbcC_Walker_B"/>
    <property type="match status" value="1"/>
</dbReference>
<evidence type="ECO:0000259" key="6">
    <source>
        <dbReference type="Pfam" id="PF13476"/>
    </source>
</evidence>
<keyword evidence="7" id="KW-0378">Hydrolase</keyword>
<organism evidence="7 8">
    <name type="scientific">Actinocrispum wychmicini</name>
    <dbReference type="NCBI Taxonomy" id="1213861"/>
    <lineage>
        <taxon>Bacteria</taxon>
        <taxon>Bacillati</taxon>
        <taxon>Actinomycetota</taxon>
        <taxon>Actinomycetes</taxon>
        <taxon>Pseudonocardiales</taxon>
        <taxon>Pseudonocardiaceae</taxon>
        <taxon>Actinocrispum</taxon>
    </lineage>
</organism>
<evidence type="ECO:0000256" key="5">
    <source>
        <dbReference type="SAM" id="MobiDB-lite"/>
    </source>
</evidence>
<feature type="coiled-coil region" evidence="4">
    <location>
        <begin position="405"/>
        <end position="449"/>
    </location>
</feature>
<evidence type="ECO:0000313" key="7">
    <source>
        <dbReference type="EMBL" id="TCO58546.1"/>
    </source>
</evidence>
<name>A0A4R2JN34_9PSEU</name>
<keyword evidence="4" id="KW-0175">Coiled coil</keyword>
<dbReference type="OrthoDB" id="9795626at2"/>
<dbReference type="PANTHER" id="PTHR32114:SF2">
    <property type="entry name" value="ABC TRANSPORTER ABCH.3"/>
    <property type="match status" value="1"/>
</dbReference>
<feature type="region of interest" description="Disordered" evidence="5">
    <location>
        <begin position="514"/>
        <end position="537"/>
    </location>
</feature>